<dbReference type="VEuPathDB" id="ToxoDB:LOC34620337"/>
<accession>A0A1D3CVX0</accession>
<organism evidence="3 4">
    <name type="scientific">Cyclospora cayetanensis</name>
    <dbReference type="NCBI Taxonomy" id="88456"/>
    <lineage>
        <taxon>Eukaryota</taxon>
        <taxon>Sar</taxon>
        <taxon>Alveolata</taxon>
        <taxon>Apicomplexa</taxon>
        <taxon>Conoidasida</taxon>
        <taxon>Coccidia</taxon>
        <taxon>Eucoccidiorida</taxon>
        <taxon>Eimeriorina</taxon>
        <taxon>Eimeriidae</taxon>
        <taxon>Cyclospora</taxon>
    </lineage>
</organism>
<evidence type="ECO:0000256" key="1">
    <source>
        <dbReference type="SAM" id="Phobius"/>
    </source>
</evidence>
<keyword evidence="4" id="KW-1185">Reference proteome</keyword>
<dbReference type="AlphaFoldDB" id="A0A1D3CVX0"/>
<dbReference type="EMBL" id="JROU02001758">
    <property type="protein sequence ID" value="OEH75334.1"/>
    <property type="molecule type" value="Genomic_DNA"/>
</dbReference>
<dbReference type="InParanoid" id="A0A1D3CVX0"/>
<dbReference type="Proteomes" id="UP000095192">
    <property type="component" value="Unassembled WGS sequence"/>
</dbReference>
<reference evidence="3 4" key="1">
    <citation type="journal article" date="2016" name="BMC Genomics">
        <title>Comparative genomics reveals Cyclospora cayetanensis possesses coccidia-like metabolism and invasion components but unique surface antigens.</title>
        <authorList>
            <person name="Liu S."/>
            <person name="Wang L."/>
            <person name="Zheng H."/>
            <person name="Xu Z."/>
            <person name="Roellig D.M."/>
            <person name="Li N."/>
            <person name="Frace M.A."/>
            <person name="Tang K."/>
            <person name="Arrowood M.J."/>
            <person name="Moss D.M."/>
            <person name="Zhang L."/>
            <person name="Feng Y."/>
            <person name="Xiao L."/>
        </authorList>
    </citation>
    <scope>NUCLEOTIDE SEQUENCE [LARGE SCALE GENOMIC DNA]</scope>
    <source>
        <strain evidence="3 4">CHN_HEN01</strain>
    </source>
</reference>
<feature type="domain" description="BCS1 N-terminal" evidence="2">
    <location>
        <begin position="50"/>
        <end position="202"/>
    </location>
</feature>
<proteinExistence type="predicted"/>
<evidence type="ECO:0000259" key="2">
    <source>
        <dbReference type="SMART" id="SM01024"/>
    </source>
</evidence>
<dbReference type="InterPro" id="IPR014851">
    <property type="entry name" value="BCS1_N"/>
</dbReference>
<comment type="caution">
    <text evidence="3">The sequence shown here is derived from an EMBL/GenBank/DDBJ whole genome shotgun (WGS) entry which is preliminary data.</text>
</comment>
<dbReference type="SMART" id="SM01024">
    <property type="entry name" value="BCS1_N"/>
    <property type="match status" value="1"/>
</dbReference>
<gene>
    <name evidence="3" type="ORF">cyc_05457</name>
</gene>
<protein>
    <submittedName>
        <fullName evidence="3">Mitochondrial related protein</fullName>
    </submittedName>
</protein>
<keyword evidence="1" id="KW-1133">Transmembrane helix</keyword>
<evidence type="ECO:0000313" key="3">
    <source>
        <dbReference type="EMBL" id="OEH75334.1"/>
    </source>
</evidence>
<feature type="transmembrane region" description="Helical" evidence="1">
    <location>
        <begin position="45"/>
        <end position="63"/>
    </location>
</feature>
<keyword evidence="1" id="KW-0472">Membrane</keyword>
<evidence type="ECO:0000313" key="4">
    <source>
        <dbReference type="Proteomes" id="UP000095192"/>
    </source>
</evidence>
<sequence length="225" mass="24610">MDPETKAASAALQVATGGSSGSPPLPSFVQRLVPDFLSNNPYFCAGFGLAGLGAAASLARGAVRGLKVMGRRRLLTSLEVPIRDPAYPWVMQWLIARGNCSLHLGVETTYAKDAAGNVEAVFNFVPSPGQHVLRYKDAFLWIDRQRSGEVVDFSSGSPWETLTLTTLSLHKHRITELHKRPFTRQRPFVSTPSTPRLLLPSAVFARIPLFFLRRVARLSAAQRGA</sequence>
<name>A0A1D3CVX0_9EIME</name>
<dbReference type="VEuPathDB" id="ToxoDB:cyc_05457"/>
<keyword evidence="1" id="KW-0812">Transmembrane</keyword>
<dbReference type="Pfam" id="PF08740">
    <property type="entry name" value="BCS1_N"/>
    <property type="match status" value="1"/>
</dbReference>